<dbReference type="EMBL" id="JAIWYP010000003">
    <property type="protein sequence ID" value="KAH3846831.1"/>
    <property type="molecule type" value="Genomic_DNA"/>
</dbReference>
<organism evidence="1 2">
    <name type="scientific">Dreissena polymorpha</name>
    <name type="common">Zebra mussel</name>
    <name type="synonym">Mytilus polymorpha</name>
    <dbReference type="NCBI Taxonomy" id="45954"/>
    <lineage>
        <taxon>Eukaryota</taxon>
        <taxon>Metazoa</taxon>
        <taxon>Spiralia</taxon>
        <taxon>Lophotrochozoa</taxon>
        <taxon>Mollusca</taxon>
        <taxon>Bivalvia</taxon>
        <taxon>Autobranchia</taxon>
        <taxon>Heteroconchia</taxon>
        <taxon>Euheterodonta</taxon>
        <taxon>Imparidentia</taxon>
        <taxon>Neoheterodontei</taxon>
        <taxon>Myida</taxon>
        <taxon>Dreissenoidea</taxon>
        <taxon>Dreissenidae</taxon>
        <taxon>Dreissena</taxon>
    </lineage>
</organism>
<reference evidence="1" key="1">
    <citation type="journal article" date="2019" name="bioRxiv">
        <title>The Genome of the Zebra Mussel, Dreissena polymorpha: A Resource for Invasive Species Research.</title>
        <authorList>
            <person name="McCartney M.A."/>
            <person name="Auch B."/>
            <person name="Kono T."/>
            <person name="Mallez S."/>
            <person name="Zhang Y."/>
            <person name="Obille A."/>
            <person name="Becker A."/>
            <person name="Abrahante J.E."/>
            <person name="Garbe J."/>
            <person name="Badalamenti J.P."/>
            <person name="Herman A."/>
            <person name="Mangelson H."/>
            <person name="Liachko I."/>
            <person name="Sullivan S."/>
            <person name="Sone E.D."/>
            <person name="Koren S."/>
            <person name="Silverstein K.A.T."/>
            <person name="Beckman K.B."/>
            <person name="Gohl D.M."/>
        </authorList>
    </citation>
    <scope>NUCLEOTIDE SEQUENCE</scope>
    <source>
        <strain evidence="1">Duluth1</strain>
        <tissue evidence="1">Whole animal</tissue>
    </source>
</reference>
<proteinExistence type="predicted"/>
<protein>
    <submittedName>
        <fullName evidence="1">Uncharacterized protein</fullName>
    </submittedName>
</protein>
<name>A0A9D4KVU2_DREPO</name>
<dbReference type="AlphaFoldDB" id="A0A9D4KVU2"/>
<reference evidence="1" key="2">
    <citation type="submission" date="2020-11" db="EMBL/GenBank/DDBJ databases">
        <authorList>
            <person name="McCartney M.A."/>
            <person name="Auch B."/>
            <person name="Kono T."/>
            <person name="Mallez S."/>
            <person name="Becker A."/>
            <person name="Gohl D.M."/>
            <person name="Silverstein K.A.T."/>
            <person name="Koren S."/>
            <person name="Bechman K.B."/>
            <person name="Herman A."/>
            <person name="Abrahante J.E."/>
            <person name="Garbe J."/>
        </authorList>
    </citation>
    <scope>NUCLEOTIDE SEQUENCE</scope>
    <source>
        <strain evidence="1">Duluth1</strain>
        <tissue evidence="1">Whole animal</tissue>
    </source>
</reference>
<accession>A0A9D4KVU2</accession>
<evidence type="ECO:0000313" key="1">
    <source>
        <dbReference type="EMBL" id="KAH3846831.1"/>
    </source>
</evidence>
<sequence>MYRHTDYLKDSGCTDIQITSRTVDVQTYRLPEGQWMYRHTDYLKDSVKSVFPRKVFARE</sequence>
<dbReference type="Proteomes" id="UP000828390">
    <property type="component" value="Unassembled WGS sequence"/>
</dbReference>
<keyword evidence="2" id="KW-1185">Reference proteome</keyword>
<evidence type="ECO:0000313" key="2">
    <source>
        <dbReference type="Proteomes" id="UP000828390"/>
    </source>
</evidence>
<gene>
    <name evidence="1" type="ORF">DPMN_089138</name>
</gene>
<comment type="caution">
    <text evidence="1">The sequence shown here is derived from an EMBL/GenBank/DDBJ whole genome shotgun (WGS) entry which is preliminary data.</text>
</comment>